<keyword evidence="1" id="KW-0732">Signal</keyword>
<gene>
    <name evidence="3" type="ORF">HPB51_021386</name>
</gene>
<comment type="caution">
    <text evidence="3">The sequence shown here is derived from an EMBL/GenBank/DDBJ whole genome shotgun (WGS) entry which is preliminary data.</text>
</comment>
<dbReference type="VEuPathDB" id="VectorBase:LOC119186577"/>
<reference evidence="3" key="1">
    <citation type="journal article" date="2020" name="Cell">
        <title>Large-Scale Comparative Analyses of Tick Genomes Elucidate Their Genetic Diversity and Vector Capacities.</title>
        <authorList>
            <consortium name="Tick Genome and Microbiome Consortium (TIGMIC)"/>
            <person name="Jia N."/>
            <person name="Wang J."/>
            <person name="Shi W."/>
            <person name="Du L."/>
            <person name="Sun Y."/>
            <person name="Zhan W."/>
            <person name="Jiang J.F."/>
            <person name="Wang Q."/>
            <person name="Zhang B."/>
            <person name="Ji P."/>
            <person name="Bell-Sakyi L."/>
            <person name="Cui X.M."/>
            <person name="Yuan T.T."/>
            <person name="Jiang B.G."/>
            <person name="Yang W.F."/>
            <person name="Lam T.T."/>
            <person name="Chang Q.C."/>
            <person name="Ding S.J."/>
            <person name="Wang X.J."/>
            <person name="Zhu J.G."/>
            <person name="Ruan X.D."/>
            <person name="Zhao L."/>
            <person name="Wei J.T."/>
            <person name="Ye R.Z."/>
            <person name="Que T.C."/>
            <person name="Du C.H."/>
            <person name="Zhou Y.H."/>
            <person name="Cheng J.X."/>
            <person name="Dai P.F."/>
            <person name="Guo W.B."/>
            <person name="Han X.H."/>
            <person name="Huang E.J."/>
            <person name="Li L.F."/>
            <person name="Wei W."/>
            <person name="Gao Y.C."/>
            <person name="Liu J.Z."/>
            <person name="Shao H.Z."/>
            <person name="Wang X."/>
            <person name="Wang C.C."/>
            <person name="Yang T.C."/>
            <person name="Huo Q.B."/>
            <person name="Li W."/>
            <person name="Chen H.Y."/>
            <person name="Chen S.E."/>
            <person name="Zhou L.G."/>
            <person name="Ni X.B."/>
            <person name="Tian J.H."/>
            <person name="Sheng Y."/>
            <person name="Liu T."/>
            <person name="Pan Y.S."/>
            <person name="Xia L.Y."/>
            <person name="Li J."/>
            <person name="Zhao F."/>
            <person name="Cao W.C."/>
        </authorList>
    </citation>
    <scope>NUCLEOTIDE SEQUENCE</scope>
    <source>
        <strain evidence="3">Rmic-2018</strain>
    </source>
</reference>
<keyword evidence="4" id="KW-1185">Reference proteome</keyword>
<dbReference type="Gene3D" id="2.60.120.40">
    <property type="match status" value="1"/>
</dbReference>
<accession>A0A9J6F6A7</accession>
<dbReference type="PROSITE" id="PS50871">
    <property type="entry name" value="C1Q"/>
    <property type="match status" value="1"/>
</dbReference>
<dbReference type="SUPFAM" id="SSF49842">
    <property type="entry name" value="TNF-like"/>
    <property type="match status" value="1"/>
</dbReference>
<feature type="domain" description="C1q" evidence="2">
    <location>
        <begin position="42"/>
        <end position="185"/>
    </location>
</feature>
<reference evidence="3" key="2">
    <citation type="submission" date="2021-09" db="EMBL/GenBank/DDBJ databases">
        <authorList>
            <person name="Jia N."/>
            <person name="Wang J."/>
            <person name="Shi W."/>
            <person name="Du L."/>
            <person name="Sun Y."/>
            <person name="Zhan W."/>
            <person name="Jiang J."/>
            <person name="Wang Q."/>
            <person name="Zhang B."/>
            <person name="Ji P."/>
            <person name="Sakyi L.B."/>
            <person name="Cui X."/>
            <person name="Yuan T."/>
            <person name="Jiang B."/>
            <person name="Yang W."/>
            <person name="Lam T.T.-Y."/>
            <person name="Chang Q."/>
            <person name="Ding S."/>
            <person name="Wang X."/>
            <person name="Zhu J."/>
            <person name="Ruan X."/>
            <person name="Zhao L."/>
            <person name="Wei J."/>
            <person name="Que T."/>
            <person name="Du C."/>
            <person name="Cheng J."/>
            <person name="Dai P."/>
            <person name="Han X."/>
            <person name="Huang E."/>
            <person name="Gao Y."/>
            <person name="Liu J."/>
            <person name="Shao H."/>
            <person name="Ye R."/>
            <person name="Li L."/>
            <person name="Wei W."/>
            <person name="Wang X."/>
            <person name="Wang C."/>
            <person name="Huo Q."/>
            <person name="Li W."/>
            <person name="Guo W."/>
            <person name="Chen H."/>
            <person name="Chen S."/>
            <person name="Zhou L."/>
            <person name="Zhou L."/>
            <person name="Ni X."/>
            <person name="Tian J."/>
            <person name="Zhou Y."/>
            <person name="Sheng Y."/>
            <person name="Liu T."/>
            <person name="Pan Y."/>
            <person name="Xia L."/>
            <person name="Li J."/>
            <person name="Zhao F."/>
            <person name="Cao W."/>
        </authorList>
    </citation>
    <scope>NUCLEOTIDE SEQUENCE</scope>
    <source>
        <strain evidence="3">Rmic-2018</strain>
        <tissue evidence="3">Larvae</tissue>
    </source>
</reference>
<name>A0A9J6F6A7_RHIMP</name>
<evidence type="ECO:0000313" key="4">
    <source>
        <dbReference type="Proteomes" id="UP000821866"/>
    </source>
</evidence>
<dbReference type="InterPro" id="IPR008983">
    <property type="entry name" value="Tumour_necrosis_fac-like_dom"/>
</dbReference>
<feature type="signal peptide" evidence="1">
    <location>
        <begin position="1"/>
        <end position="35"/>
    </location>
</feature>
<dbReference type="Proteomes" id="UP000821866">
    <property type="component" value="Chromosome 1"/>
</dbReference>
<dbReference type="Pfam" id="PF00386">
    <property type="entry name" value="C1q"/>
    <property type="match status" value="1"/>
</dbReference>
<proteinExistence type="predicted"/>
<dbReference type="InterPro" id="IPR001073">
    <property type="entry name" value="C1q_dom"/>
</dbReference>
<evidence type="ECO:0000259" key="2">
    <source>
        <dbReference type="PROSITE" id="PS50871"/>
    </source>
</evidence>
<organism evidence="3 4">
    <name type="scientific">Rhipicephalus microplus</name>
    <name type="common">Cattle tick</name>
    <name type="synonym">Boophilus microplus</name>
    <dbReference type="NCBI Taxonomy" id="6941"/>
    <lineage>
        <taxon>Eukaryota</taxon>
        <taxon>Metazoa</taxon>
        <taxon>Ecdysozoa</taxon>
        <taxon>Arthropoda</taxon>
        <taxon>Chelicerata</taxon>
        <taxon>Arachnida</taxon>
        <taxon>Acari</taxon>
        <taxon>Parasitiformes</taxon>
        <taxon>Ixodida</taxon>
        <taxon>Ixodoidea</taxon>
        <taxon>Ixodidae</taxon>
        <taxon>Rhipicephalinae</taxon>
        <taxon>Rhipicephalus</taxon>
        <taxon>Boophilus</taxon>
    </lineage>
</organism>
<feature type="chain" id="PRO_5039941465" description="C1q domain-containing protein" evidence="1">
    <location>
        <begin position="36"/>
        <end position="225"/>
    </location>
</feature>
<evidence type="ECO:0000313" key="3">
    <source>
        <dbReference type="EMBL" id="KAH8042302.1"/>
    </source>
</evidence>
<dbReference type="AlphaFoldDB" id="A0A9J6F6A7"/>
<dbReference type="PRINTS" id="PR00007">
    <property type="entry name" value="COMPLEMNTC1Q"/>
</dbReference>
<protein>
    <recommendedName>
        <fullName evidence="2">C1q domain-containing protein</fullName>
    </recommendedName>
</protein>
<dbReference type="SMART" id="SM00110">
    <property type="entry name" value="C1Q"/>
    <property type="match status" value="1"/>
</dbReference>
<evidence type="ECO:0000256" key="1">
    <source>
        <dbReference type="SAM" id="SignalP"/>
    </source>
</evidence>
<sequence>MDPTDATRRAITFPGRLLLAVLLVFGLFATQEASAMVGFTMTQGTQDGTYIRFNRVPTNMIADVTKSSEPSVLKFICVFLSNRCFFSSLRTHRCSQPGLYYFSFTAMAPSQGSCRISLRKNRVPIVTAFASNSGFSWISSGAVLYLSQGDVVYPYVEDGAIHESSAPNRAFTSFSGFTVSTDSLMARNGPVVDATEGPLTSPDPYDDIEERMYRVELAKNATKSA</sequence>
<dbReference type="EMBL" id="JABSTU010000001">
    <property type="protein sequence ID" value="KAH8042302.1"/>
    <property type="molecule type" value="Genomic_DNA"/>
</dbReference>